<dbReference type="PROSITE" id="PS51257">
    <property type="entry name" value="PROKAR_LIPOPROTEIN"/>
    <property type="match status" value="1"/>
</dbReference>
<reference evidence="5 6" key="1">
    <citation type="submission" date="2019-02" db="EMBL/GenBank/DDBJ databases">
        <title>Kribbella capetownensis sp. nov. and Kribbella speibonae sp. nov., isolated from soil.</title>
        <authorList>
            <person name="Curtis S.M."/>
            <person name="Norton I."/>
            <person name="Everest G.J."/>
            <person name="Meyers P.R."/>
        </authorList>
    </citation>
    <scope>NUCLEOTIDE SEQUENCE [LARGE SCALE GENOMIC DNA]</scope>
    <source>
        <strain evidence="5 6">YM55</strain>
    </source>
</reference>
<proteinExistence type="predicted"/>
<evidence type="ECO:0000313" key="6">
    <source>
        <dbReference type="Proteomes" id="UP000294225"/>
    </source>
</evidence>
<dbReference type="EMBL" id="SJKC01000010">
    <property type="protein sequence ID" value="TCC28899.1"/>
    <property type="molecule type" value="Genomic_DNA"/>
</dbReference>
<dbReference type="PANTHER" id="PTHR42953:SF1">
    <property type="entry name" value="METAL-BINDING PROTEIN HI_0362-RELATED"/>
    <property type="match status" value="1"/>
</dbReference>
<dbReference type="InterPro" id="IPR050492">
    <property type="entry name" value="Bact_metal-bind_prot9"/>
</dbReference>
<keyword evidence="2" id="KW-0813">Transport</keyword>
<dbReference type="Gene3D" id="3.40.50.1980">
    <property type="entry name" value="Nitrogenase molybdenum iron protein domain"/>
    <property type="match status" value="2"/>
</dbReference>
<dbReference type="Pfam" id="PF01297">
    <property type="entry name" value="ZnuA"/>
    <property type="match status" value="1"/>
</dbReference>
<accession>A0A4R0I9F1</accession>
<dbReference type="GO" id="GO:0030313">
    <property type="term" value="C:cell envelope"/>
    <property type="evidence" value="ECO:0007669"/>
    <property type="project" value="UniProtKB-SubCell"/>
</dbReference>
<dbReference type="PANTHER" id="PTHR42953">
    <property type="entry name" value="HIGH-AFFINITY ZINC UPTAKE SYSTEM PROTEIN ZNUA-RELATED"/>
    <property type="match status" value="1"/>
</dbReference>
<evidence type="ECO:0000256" key="1">
    <source>
        <dbReference type="ARBA" id="ARBA00004196"/>
    </source>
</evidence>
<dbReference type="SUPFAM" id="SSF53807">
    <property type="entry name" value="Helical backbone' metal receptor"/>
    <property type="match status" value="1"/>
</dbReference>
<comment type="caution">
    <text evidence="5">The sequence shown here is derived from an EMBL/GenBank/DDBJ whole genome shotgun (WGS) entry which is preliminary data.</text>
</comment>
<evidence type="ECO:0000256" key="3">
    <source>
        <dbReference type="ARBA" id="ARBA00022723"/>
    </source>
</evidence>
<evidence type="ECO:0000256" key="4">
    <source>
        <dbReference type="ARBA" id="ARBA00022729"/>
    </source>
</evidence>
<dbReference type="InterPro" id="IPR006127">
    <property type="entry name" value="ZnuA-like"/>
</dbReference>
<keyword evidence="4" id="KW-0732">Signal</keyword>
<keyword evidence="3" id="KW-0479">Metal-binding</keyword>
<dbReference type="Proteomes" id="UP000294225">
    <property type="component" value="Unassembled WGS sequence"/>
</dbReference>
<dbReference type="AlphaFoldDB" id="A0A4R0I9F1"/>
<gene>
    <name evidence="5" type="ORF">E0H92_42685</name>
</gene>
<sequence length="308" mass="32170">MNRRLLALPAAVVAVAVGLYGCSSGDSSGESGATPAAAASIKVVASTNVWGDLAGAVGGDKVQVTSIITSPDADPHEYEASTRNQLSLSEATVVIENGGGYDDFIDRMLKSAKNGSATVLNAVTISGRKAAAGAELNEHVWYDFPTVVKVIDQLEQAYAKADPSAATTFQQNADALKAKIDGLVQQEAALKQKYDGQPVAITEPVPVYLLDAAGLRNKTPDEFSEAIEEDSDVPAKVLNETLELYSKHEVKLLAYNAQTTGPETEKVLAAAKQNNIPVVPVTETLPAGKDYVGWMSANLAALGAALGQ</sequence>
<dbReference type="RefSeq" id="WP_131500326.1">
    <property type="nucleotide sequence ID" value="NZ_SJKC01000010.1"/>
</dbReference>
<protein>
    <submittedName>
        <fullName evidence="5">ABC transporter substrate-binding protein</fullName>
    </submittedName>
</protein>
<organism evidence="5 6">
    <name type="scientific">Kribbella speibonae</name>
    <dbReference type="NCBI Taxonomy" id="1572660"/>
    <lineage>
        <taxon>Bacteria</taxon>
        <taxon>Bacillati</taxon>
        <taxon>Actinomycetota</taxon>
        <taxon>Actinomycetes</taxon>
        <taxon>Propionibacteriales</taxon>
        <taxon>Kribbellaceae</taxon>
        <taxon>Kribbella</taxon>
    </lineage>
</organism>
<name>A0A4R0I9F1_9ACTN</name>
<comment type="subcellular location">
    <subcellularLocation>
        <location evidence="1">Cell envelope</location>
    </subcellularLocation>
</comment>
<dbReference type="GO" id="GO:0046872">
    <property type="term" value="F:metal ion binding"/>
    <property type="evidence" value="ECO:0007669"/>
    <property type="project" value="UniProtKB-KW"/>
</dbReference>
<dbReference type="GO" id="GO:0030001">
    <property type="term" value="P:metal ion transport"/>
    <property type="evidence" value="ECO:0007669"/>
    <property type="project" value="InterPro"/>
</dbReference>
<evidence type="ECO:0000313" key="5">
    <source>
        <dbReference type="EMBL" id="TCC28899.1"/>
    </source>
</evidence>
<evidence type="ECO:0000256" key="2">
    <source>
        <dbReference type="ARBA" id="ARBA00022448"/>
    </source>
</evidence>